<dbReference type="InterPro" id="IPR014717">
    <property type="entry name" value="Transl_elong_EF1B/ribsomal_bS6"/>
</dbReference>
<dbReference type="AlphaFoldDB" id="A0A9Q8X0A9"/>
<evidence type="ECO:0000256" key="3">
    <source>
        <dbReference type="ARBA" id="ARBA00022884"/>
    </source>
</evidence>
<name>A0A9Q8X0A9_9ENTR</name>
<protein>
    <recommendedName>
        <fullName evidence="7 8">Small ribosomal subunit protein bS6</fullName>
    </recommendedName>
</protein>
<dbReference type="CDD" id="cd00473">
    <property type="entry name" value="bS6"/>
    <property type="match status" value="1"/>
</dbReference>
<dbReference type="SUPFAM" id="SSF54995">
    <property type="entry name" value="Ribosomal protein S6"/>
    <property type="match status" value="1"/>
</dbReference>
<evidence type="ECO:0000256" key="8">
    <source>
        <dbReference type="HAMAP-Rule" id="MF_00360"/>
    </source>
</evidence>
<dbReference type="NCBIfam" id="TIGR00166">
    <property type="entry name" value="S6"/>
    <property type="match status" value="1"/>
</dbReference>
<keyword evidence="4 8" id="KW-0689">Ribosomal protein</keyword>
<organism evidence="9 10">
    <name type="scientific">Candidatus Blochmannia vicinus</name>
    <name type="common">nom. nud.</name>
    <dbReference type="NCBI Taxonomy" id="251540"/>
    <lineage>
        <taxon>Bacteria</taxon>
        <taxon>Pseudomonadati</taxon>
        <taxon>Pseudomonadota</taxon>
        <taxon>Gammaproteobacteria</taxon>
        <taxon>Enterobacterales</taxon>
        <taxon>Enterobacteriaceae</taxon>
        <taxon>ant endosymbionts</taxon>
        <taxon>Candidatus Blochmanniella</taxon>
    </lineage>
</organism>
<dbReference type="InterPro" id="IPR035980">
    <property type="entry name" value="Ribosomal_bS6_sf"/>
</dbReference>
<dbReference type="InterPro" id="IPR000529">
    <property type="entry name" value="Ribosomal_bS6"/>
</dbReference>
<evidence type="ECO:0000256" key="1">
    <source>
        <dbReference type="ARBA" id="ARBA00009512"/>
    </source>
</evidence>
<comment type="similarity">
    <text evidence="1 8">Belongs to the bacterial ribosomal protein bS6 family.</text>
</comment>
<dbReference type="PANTHER" id="PTHR21011">
    <property type="entry name" value="MITOCHONDRIAL 28S RIBOSOMAL PROTEIN S6"/>
    <property type="match status" value="1"/>
</dbReference>
<evidence type="ECO:0000313" key="10">
    <source>
        <dbReference type="Proteomes" id="UP001056209"/>
    </source>
</evidence>
<evidence type="ECO:0000256" key="5">
    <source>
        <dbReference type="ARBA" id="ARBA00023274"/>
    </source>
</evidence>
<dbReference type="InterPro" id="IPR020815">
    <property type="entry name" value="Ribosomal_bS6_CS"/>
</dbReference>
<evidence type="ECO:0000256" key="4">
    <source>
        <dbReference type="ARBA" id="ARBA00022980"/>
    </source>
</evidence>
<dbReference type="PROSITE" id="PS01048">
    <property type="entry name" value="RIBOSOMAL_S6"/>
    <property type="match status" value="1"/>
</dbReference>
<proteinExistence type="inferred from homology"/>
<evidence type="ECO:0000256" key="2">
    <source>
        <dbReference type="ARBA" id="ARBA00022730"/>
    </source>
</evidence>
<keyword evidence="3 8" id="KW-0694">RNA-binding</keyword>
<dbReference type="Pfam" id="PF01250">
    <property type="entry name" value="Ribosomal_S6"/>
    <property type="match status" value="1"/>
</dbReference>
<dbReference type="RefSeq" id="WP_250236336.1">
    <property type="nucleotide sequence ID" value="NZ_CP097753.1"/>
</dbReference>
<comment type="function">
    <text evidence="6 8">Binds together with bS18 to 16S ribosomal RNA.</text>
</comment>
<dbReference type="Proteomes" id="UP001056209">
    <property type="component" value="Chromosome"/>
</dbReference>
<dbReference type="EMBL" id="CP097753">
    <property type="protein sequence ID" value="URJ28087.1"/>
    <property type="molecule type" value="Genomic_DNA"/>
</dbReference>
<gene>
    <name evidence="8 9" type="primary">rpsF</name>
    <name evidence="9" type="ORF">M9393_02830</name>
</gene>
<dbReference type="InterPro" id="IPR020814">
    <property type="entry name" value="Ribosomal_S6_plastid/chlpt"/>
</dbReference>
<dbReference type="GO" id="GO:0022627">
    <property type="term" value="C:cytosolic small ribosomal subunit"/>
    <property type="evidence" value="ECO:0007669"/>
    <property type="project" value="TreeGrafter"/>
</dbReference>
<evidence type="ECO:0000313" key="9">
    <source>
        <dbReference type="EMBL" id="URJ28087.1"/>
    </source>
</evidence>
<evidence type="ECO:0000256" key="6">
    <source>
        <dbReference type="ARBA" id="ARBA00035104"/>
    </source>
</evidence>
<reference evidence="9" key="1">
    <citation type="submission" date="2022-05" db="EMBL/GenBank/DDBJ databases">
        <title>Impact of host demography and evolutionary history on endosymbiont molecular evolution: a test in carpenter ants (Genus Camponotus) and their Blochmannia endosymbionts.</title>
        <authorList>
            <person name="Manthey J.D."/>
            <person name="Giron J.C."/>
            <person name="Hruska J.P."/>
        </authorList>
    </citation>
    <scope>NUCLEOTIDE SEQUENCE</scope>
    <source>
        <strain evidence="9">C-039</strain>
    </source>
</reference>
<dbReference type="HAMAP" id="MF_00360">
    <property type="entry name" value="Ribosomal_bS6"/>
    <property type="match status" value="1"/>
</dbReference>
<keyword evidence="2 8" id="KW-0699">rRNA-binding</keyword>
<dbReference type="PANTHER" id="PTHR21011:SF1">
    <property type="entry name" value="SMALL RIBOSOMAL SUBUNIT PROTEIN BS6M"/>
    <property type="match status" value="1"/>
</dbReference>
<dbReference type="GO" id="GO:0003735">
    <property type="term" value="F:structural constituent of ribosome"/>
    <property type="evidence" value="ECO:0007669"/>
    <property type="project" value="InterPro"/>
</dbReference>
<dbReference type="GO" id="GO:0070181">
    <property type="term" value="F:small ribosomal subunit rRNA binding"/>
    <property type="evidence" value="ECO:0007669"/>
    <property type="project" value="TreeGrafter"/>
</dbReference>
<accession>A0A9Q8X0A9</accession>
<keyword evidence="5 8" id="KW-0687">Ribonucleoprotein</keyword>
<dbReference type="GO" id="GO:0006412">
    <property type="term" value="P:translation"/>
    <property type="evidence" value="ECO:0007669"/>
    <property type="project" value="UniProtKB-UniRule"/>
</dbReference>
<evidence type="ECO:0000256" key="7">
    <source>
        <dbReference type="ARBA" id="ARBA00035294"/>
    </source>
</evidence>
<sequence length="117" mass="13971">MRYYEIVFMVNPDCSEQISGIINHYTEIIINSKGKIHRIENWGRRQLAYPINKFSKAYYILLNIEVSQNIMKELNNAFRFNSLIIRSMIMRTKCAISDPSPMMKRKEENQERYITNT</sequence>
<dbReference type="Gene3D" id="3.30.70.60">
    <property type="match status" value="1"/>
</dbReference>